<feature type="region of interest" description="Disordered" evidence="2">
    <location>
        <begin position="407"/>
        <end position="438"/>
    </location>
</feature>
<dbReference type="InterPro" id="IPR040155">
    <property type="entry name" value="CEBPZ/Mak21-like"/>
</dbReference>
<feature type="compositionally biased region" description="Acidic residues" evidence="2">
    <location>
        <begin position="798"/>
        <end position="808"/>
    </location>
</feature>
<dbReference type="PANTHER" id="PTHR12048">
    <property type="entry name" value="CCAAT-BINDING FACTOR-RELATED"/>
    <property type="match status" value="1"/>
</dbReference>
<dbReference type="InParanoid" id="C5LXG4"/>
<protein>
    <submittedName>
        <fullName evidence="4">Ribosome biogenesis protein MAK21, putative</fullName>
    </submittedName>
</protein>
<feature type="compositionally biased region" description="Basic and acidic residues" evidence="2">
    <location>
        <begin position="61"/>
        <end position="73"/>
    </location>
</feature>
<proteinExistence type="inferred from homology"/>
<dbReference type="Proteomes" id="UP000007800">
    <property type="component" value="Unassembled WGS sequence"/>
</dbReference>
<accession>C5LXG4</accession>
<sequence length="853" mass="95771">MVGGKRQSSTSFKGKPKGPEKPSFKTAKLNAKGGKGRWNNPAIRAAKRRQHKQQLANLPPEEAKARRSEEKMAASHQPKSKQEEIKLEVHKETVEPADIKSLAGSKWFNIAVQKRALKSKETSDVNIEELHSEAEEIYNSTLARFESLMRKDSEQSWLRKTVRVGTLSDRVTALVTLSQFCPVLALPQLRILLAMCSKKAAREVQVGIDAMKELLLTEFLPKDRKLKSWSQQKNELSNLPSKPHERRLSLVRIYFESELQILVAAFVQVLHREIVVAGSADGSQQHLRKKCLAVAHDLLHARREQESALRAMLVSGLTTKDSTEAERLLHKLLREQPRLKTDVAEEVIHQLIEKGPVQDDRRAMGHLYRGCAFLCSMRLTHTEDGDVAVLIAETFAKLLEKMLSSEMQGPSKMMRPAHRGSRVHKHKKNSEGGPNQEDAQQRLRIVRLCLSGLHKAFTVADESLVEARLSEDAMNAILRLSYSRSAEVPPAARNAAVMLLIEITRAQARGSSRSDEEAELETRCWRAIYHHVHSLESQSASNYVPLLQMVWELMSAKSTEPILATATARRLLQLASMTVEPGMSAVAEHALDLSLPRSEELQKLIDWQAIEGEKKYDAVERDPRHSAALDGSKCCWELLPMKHHYCPGVADKTGIRKTARDTIEVNSFPKALAGLCMNVEEQEEEEGGQVALPCVLRYYNDPVVVAMRDERKRASEKNREDYVGVEDENEGEEEEEFFEAAANEEMGDDMPEDEEESEDEALAAALAEEEDDSEEEDMGDFDEDDEAAFAAMDGIGADQEEAEEEEVVDSPSFKKSKNPRKRLRELMAGGTFVSADEVADLIAADSQKSRRRR</sequence>
<dbReference type="OrthoDB" id="440351at2759"/>
<dbReference type="AlphaFoldDB" id="C5LXG4"/>
<keyword evidence="5" id="KW-1185">Reference proteome</keyword>
<evidence type="ECO:0000259" key="3">
    <source>
        <dbReference type="Pfam" id="PF03914"/>
    </source>
</evidence>
<dbReference type="OMA" id="KSTWHIN"/>
<reference evidence="4 5" key="1">
    <citation type="submission" date="2008-07" db="EMBL/GenBank/DDBJ databases">
        <authorList>
            <person name="El-Sayed N."/>
            <person name="Caler E."/>
            <person name="Inman J."/>
            <person name="Amedeo P."/>
            <person name="Hass B."/>
            <person name="Wortman J."/>
        </authorList>
    </citation>
    <scope>NUCLEOTIDE SEQUENCE [LARGE SCALE GENOMIC DNA]</scope>
    <source>
        <strain evidence="5">ATCC 50983 / TXsc</strain>
    </source>
</reference>
<feature type="region of interest" description="Disordered" evidence="2">
    <location>
        <begin position="712"/>
        <end position="821"/>
    </location>
</feature>
<dbReference type="RefSeq" id="XP_002765865.1">
    <property type="nucleotide sequence ID" value="XM_002765819.1"/>
</dbReference>
<feature type="compositionally biased region" description="Polar residues" evidence="2">
    <location>
        <begin position="1"/>
        <end position="12"/>
    </location>
</feature>
<dbReference type="GO" id="GO:0005634">
    <property type="term" value="C:nucleus"/>
    <property type="evidence" value="ECO:0007669"/>
    <property type="project" value="UniProtKB-ARBA"/>
</dbReference>
<dbReference type="PANTHER" id="PTHR12048:SF0">
    <property type="entry name" value="CCAAT_ENHANCER-BINDING PROTEIN ZETA"/>
    <property type="match status" value="1"/>
</dbReference>
<feature type="compositionally biased region" description="Acidic residues" evidence="2">
    <location>
        <begin position="745"/>
        <end position="787"/>
    </location>
</feature>
<gene>
    <name evidence="4" type="ORF">Pmar_PMAR003903</name>
</gene>
<evidence type="ECO:0000313" key="4">
    <source>
        <dbReference type="EMBL" id="EEQ98582.1"/>
    </source>
</evidence>
<organism evidence="5">
    <name type="scientific">Perkinsus marinus (strain ATCC 50983 / TXsc)</name>
    <dbReference type="NCBI Taxonomy" id="423536"/>
    <lineage>
        <taxon>Eukaryota</taxon>
        <taxon>Sar</taxon>
        <taxon>Alveolata</taxon>
        <taxon>Perkinsozoa</taxon>
        <taxon>Perkinsea</taxon>
        <taxon>Perkinsida</taxon>
        <taxon>Perkinsidae</taxon>
        <taxon>Perkinsus</taxon>
    </lineage>
</organism>
<feature type="domain" description="CCAAT-binding factor" evidence="3">
    <location>
        <begin position="522"/>
        <end position="651"/>
    </location>
</feature>
<feature type="compositionally biased region" description="Basic and acidic residues" evidence="2">
    <location>
        <begin position="712"/>
        <end position="722"/>
    </location>
</feature>
<evidence type="ECO:0000313" key="5">
    <source>
        <dbReference type="Proteomes" id="UP000007800"/>
    </source>
</evidence>
<feature type="compositionally biased region" description="Basic residues" evidence="2">
    <location>
        <begin position="415"/>
        <end position="428"/>
    </location>
</feature>
<dbReference type="GeneID" id="9062201"/>
<comment type="similarity">
    <text evidence="1">Belongs to the CBF/MAK21 family.</text>
</comment>
<dbReference type="InterPro" id="IPR005612">
    <property type="entry name" value="CCAAT-binding_factor"/>
</dbReference>
<evidence type="ECO:0000256" key="1">
    <source>
        <dbReference type="ARBA" id="ARBA00007797"/>
    </source>
</evidence>
<feature type="compositionally biased region" description="Acidic residues" evidence="2">
    <location>
        <begin position="723"/>
        <end position="738"/>
    </location>
</feature>
<dbReference type="Pfam" id="PF03914">
    <property type="entry name" value="CBF"/>
    <property type="match status" value="1"/>
</dbReference>
<evidence type="ECO:0000256" key="2">
    <source>
        <dbReference type="SAM" id="MobiDB-lite"/>
    </source>
</evidence>
<dbReference type="EMBL" id="GG686491">
    <property type="protein sequence ID" value="EEQ98582.1"/>
    <property type="molecule type" value="Genomic_DNA"/>
</dbReference>
<feature type="region of interest" description="Disordered" evidence="2">
    <location>
        <begin position="1"/>
        <end position="84"/>
    </location>
</feature>
<name>C5LXG4_PERM5</name>